<name>A0A5D3Y3P7_9PROT</name>
<dbReference type="Proteomes" id="UP000324176">
    <property type="component" value="Unassembled WGS sequence"/>
</dbReference>
<evidence type="ECO:0000313" key="2">
    <source>
        <dbReference type="Proteomes" id="UP000324176"/>
    </source>
</evidence>
<gene>
    <name evidence="1" type="ORF">BCL69_11691</name>
</gene>
<comment type="caution">
    <text evidence="1">The sequence shown here is derived from an EMBL/GenBank/DDBJ whole genome shotgun (WGS) entry which is preliminary data.</text>
</comment>
<accession>A0A5D3Y3P7</accession>
<sequence>MVLQPEPGRNLTKQAISLIRNAAHLLPQCQARQLQIQQRRKKISKLTALQVNLTKCPEMGRFVLLKLLIFILSQQGYQAQIFAGLIWGWRDEAKQLFFYLKMKLSNTFKNFSINPSIACLKLIRRDLV</sequence>
<dbReference type="EMBL" id="VNHT01000169">
    <property type="protein sequence ID" value="TYP68041.1"/>
    <property type="molecule type" value="Genomic_DNA"/>
</dbReference>
<organism evidence="1 2">
    <name type="scientific">Nitrosomonas communis</name>
    <dbReference type="NCBI Taxonomy" id="44574"/>
    <lineage>
        <taxon>Bacteria</taxon>
        <taxon>Pseudomonadati</taxon>
        <taxon>Pseudomonadota</taxon>
        <taxon>Betaproteobacteria</taxon>
        <taxon>Nitrosomonadales</taxon>
        <taxon>Nitrosomonadaceae</taxon>
        <taxon>Nitrosomonas</taxon>
    </lineage>
</organism>
<dbReference type="AlphaFoldDB" id="A0A5D3Y3P7"/>
<proteinExistence type="predicted"/>
<reference evidence="1 2" key="1">
    <citation type="submission" date="2019-07" db="EMBL/GenBank/DDBJ databases">
        <title>Active sludge and wastewater microbial communities from Klosterneuburg, Austria.</title>
        <authorList>
            <person name="Wagner M."/>
        </authorList>
    </citation>
    <scope>NUCLEOTIDE SEQUENCE [LARGE SCALE GENOMIC DNA]</scope>
    <source>
        <strain evidence="1 2">Nm2</strain>
    </source>
</reference>
<protein>
    <submittedName>
        <fullName evidence="1">Uncharacterized protein</fullName>
    </submittedName>
</protein>
<evidence type="ECO:0000313" key="1">
    <source>
        <dbReference type="EMBL" id="TYP68041.1"/>
    </source>
</evidence>